<comment type="caution">
    <text evidence="7">The sequence shown here is derived from an EMBL/GenBank/DDBJ whole genome shotgun (WGS) entry which is preliminary data.</text>
</comment>
<evidence type="ECO:0000313" key="8">
    <source>
        <dbReference type="Proteomes" id="UP001186944"/>
    </source>
</evidence>
<name>A0AA89BM56_PINIB</name>
<dbReference type="PANTHER" id="PTHR11119">
    <property type="entry name" value="XANTHINE-URACIL / VITAMIN C PERMEASE FAMILY MEMBER"/>
    <property type="match status" value="1"/>
</dbReference>
<feature type="non-terminal residue" evidence="7">
    <location>
        <position position="1"/>
    </location>
</feature>
<accession>A0AA89BM56</accession>
<keyword evidence="5 6" id="KW-0472">Membrane</keyword>
<organism evidence="7 8">
    <name type="scientific">Pinctada imbricata</name>
    <name type="common">Atlantic pearl-oyster</name>
    <name type="synonym">Pinctada martensii</name>
    <dbReference type="NCBI Taxonomy" id="66713"/>
    <lineage>
        <taxon>Eukaryota</taxon>
        <taxon>Metazoa</taxon>
        <taxon>Spiralia</taxon>
        <taxon>Lophotrochozoa</taxon>
        <taxon>Mollusca</taxon>
        <taxon>Bivalvia</taxon>
        <taxon>Autobranchia</taxon>
        <taxon>Pteriomorphia</taxon>
        <taxon>Pterioida</taxon>
        <taxon>Pterioidea</taxon>
        <taxon>Pteriidae</taxon>
        <taxon>Pinctada</taxon>
    </lineage>
</organism>
<feature type="transmembrane region" description="Helical" evidence="6">
    <location>
        <begin position="386"/>
        <end position="408"/>
    </location>
</feature>
<evidence type="ECO:0008006" key="9">
    <source>
        <dbReference type="Google" id="ProtNLM"/>
    </source>
</evidence>
<proteinExistence type="inferred from homology"/>
<feature type="transmembrane region" description="Helical" evidence="6">
    <location>
        <begin position="98"/>
        <end position="118"/>
    </location>
</feature>
<gene>
    <name evidence="7" type="ORF">FSP39_012253</name>
</gene>
<keyword evidence="4 6" id="KW-1133">Transmembrane helix</keyword>
<comment type="subcellular location">
    <subcellularLocation>
        <location evidence="1">Membrane</location>
        <topology evidence="1">Multi-pass membrane protein</topology>
    </subcellularLocation>
</comment>
<protein>
    <recommendedName>
        <fullName evidence="9">Solute carrier family 23 member 2</fullName>
    </recommendedName>
</protein>
<evidence type="ECO:0000256" key="6">
    <source>
        <dbReference type="SAM" id="Phobius"/>
    </source>
</evidence>
<feature type="transmembrane region" description="Helical" evidence="6">
    <location>
        <begin position="445"/>
        <end position="463"/>
    </location>
</feature>
<dbReference type="Pfam" id="PF00860">
    <property type="entry name" value="Xan_ur_permease"/>
    <property type="match status" value="1"/>
</dbReference>
<dbReference type="GO" id="GO:0016020">
    <property type="term" value="C:membrane"/>
    <property type="evidence" value="ECO:0007669"/>
    <property type="project" value="UniProtKB-SubCell"/>
</dbReference>
<feature type="transmembrane region" description="Helical" evidence="6">
    <location>
        <begin position="158"/>
        <end position="179"/>
    </location>
</feature>
<feature type="transmembrane region" description="Helical" evidence="6">
    <location>
        <begin position="475"/>
        <end position="498"/>
    </location>
</feature>
<keyword evidence="3 6" id="KW-0812">Transmembrane</keyword>
<comment type="similarity">
    <text evidence="2">Belongs to the nucleobase:cation symporter-2 (NCS2) (TC 2.A.40) family.</text>
</comment>
<dbReference type="EMBL" id="VSWD01000013">
    <property type="protein sequence ID" value="KAK3084365.1"/>
    <property type="molecule type" value="Genomic_DNA"/>
</dbReference>
<evidence type="ECO:0000256" key="5">
    <source>
        <dbReference type="ARBA" id="ARBA00023136"/>
    </source>
</evidence>
<feature type="transmembrane region" description="Helical" evidence="6">
    <location>
        <begin position="74"/>
        <end position="92"/>
    </location>
</feature>
<evidence type="ECO:0000313" key="7">
    <source>
        <dbReference type="EMBL" id="KAK3084365.1"/>
    </source>
</evidence>
<evidence type="ECO:0000256" key="2">
    <source>
        <dbReference type="ARBA" id="ARBA00008821"/>
    </source>
</evidence>
<sequence>FTEREFAERSEVKDNVEQTGPQLKKEILYSVDDSPPIQLTILLGFQQYLTAFGGLVGAPLLLRKFYCIDGDNEGLAQIIGTVFVACGISTVLQTTLGVRLPIIQGATAAFFGPIISVLSQPDMQCPYTAIQNNNGTSETLPPLGSEGHKEIWRERFRLIQGSMLVASLFQVFLGCSGMIGVMLRYIGPLTVAPTIALIGLSLFDIVADFAQGQWYIALSTSLVITIFSQYCKKLSIPCCQYSKGQGCKCEKLPIFQLFPKVGCFLRVKNRWGYQARTDIKTSSLSSSPWIRFPYPGQWGTPTISAGAVCGMLAAIIASVVESIGDYRACAKLSEAPPPPDHAMNRGVAMEGIGCILNASFGSGQATTSYSENIAAILITKVGNRQVTIAAGLLMIVFGCLGKFTALFVALPDPILGGIALITLGMVISVGISNYQYVDLNSSRNLFIIGTSLFVGLTVPRWVSENPASIHTGVELIDQILLILLRTNMLVGGVLAFILDNTIPGTKEERGLLIWNAGAQDSNKDTVCKTYDIPFIQTYLNRINCLRFIPICPTYQPGNCTRKKRNYNL</sequence>
<evidence type="ECO:0000256" key="4">
    <source>
        <dbReference type="ARBA" id="ARBA00022989"/>
    </source>
</evidence>
<reference evidence="7" key="1">
    <citation type="submission" date="2019-08" db="EMBL/GenBank/DDBJ databases">
        <title>The improved chromosome-level genome for the pearl oyster Pinctada fucata martensii using PacBio sequencing and Hi-C.</title>
        <authorList>
            <person name="Zheng Z."/>
        </authorList>
    </citation>
    <scope>NUCLEOTIDE SEQUENCE</scope>
    <source>
        <strain evidence="7">ZZ-2019</strain>
        <tissue evidence="7">Adductor muscle</tissue>
    </source>
</reference>
<dbReference type="GO" id="GO:0022857">
    <property type="term" value="F:transmembrane transporter activity"/>
    <property type="evidence" value="ECO:0007669"/>
    <property type="project" value="InterPro"/>
</dbReference>
<dbReference type="AlphaFoldDB" id="A0AA89BM56"/>
<dbReference type="Proteomes" id="UP001186944">
    <property type="component" value="Unassembled WGS sequence"/>
</dbReference>
<evidence type="ECO:0000256" key="3">
    <source>
        <dbReference type="ARBA" id="ARBA00022692"/>
    </source>
</evidence>
<feature type="transmembrane region" description="Helical" evidence="6">
    <location>
        <begin position="37"/>
        <end position="62"/>
    </location>
</feature>
<evidence type="ECO:0000256" key="1">
    <source>
        <dbReference type="ARBA" id="ARBA00004141"/>
    </source>
</evidence>
<keyword evidence="8" id="KW-1185">Reference proteome</keyword>
<dbReference type="InterPro" id="IPR006043">
    <property type="entry name" value="NCS2"/>
</dbReference>
<feature type="transmembrane region" description="Helical" evidence="6">
    <location>
        <begin position="185"/>
        <end position="206"/>
    </location>
</feature>
<feature type="transmembrane region" description="Helical" evidence="6">
    <location>
        <begin position="414"/>
        <end position="433"/>
    </location>
</feature>